<organism evidence="5 6">
    <name type="scientific">Ranitomeya imitator</name>
    <name type="common">mimic poison frog</name>
    <dbReference type="NCBI Taxonomy" id="111125"/>
    <lineage>
        <taxon>Eukaryota</taxon>
        <taxon>Metazoa</taxon>
        <taxon>Chordata</taxon>
        <taxon>Craniata</taxon>
        <taxon>Vertebrata</taxon>
        <taxon>Euteleostomi</taxon>
        <taxon>Amphibia</taxon>
        <taxon>Batrachia</taxon>
        <taxon>Anura</taxon>
        <taxon>Neobatrachia</taxon>
        <taxon>Hyloidea</taxon>
        <taxon>Dendrobatidae</taxon>
        <taxon>Dendrobatinae</taxon>
        <taxon>Ranitomeya</taxon>
    </lineage>
</organism>
<evidence type="ECO:0000313" key="6">
    <source>
        <dbReference type="Proteomes" id="UP001176940"/>
    </source>
</evidence>
<feature type="compositionally biased region" description="Low complexity" evidence="3">
    <location>
        <begin position="178"/>
        <end position="194"/>
    </location>
</feature>
<keyword evidence="2" id="KW-0539">Nucleus</keyword>
<evidence type="ECO:0000256" key="2">
    <source>
        <dbReference type="RuleBase" id="RU003894"/>
    </source>
</evidence>
<dbReference type="CDD" id="cd00073">
    <property type="entry name" value="H15"/>
    <property type="match status" value="1"/>
</dbReference>
<comment type="caution">
    <text evidence="5">The sequence shown here is derived from an EMBL/GenBank/DDBJ whole genome shotgun (WGS) entry which is preliminary data.</text>
</comment>
<dbReference type="PRINTS" id="PR00624">
    <property type="entry name" value="HISTONEH5"/>
</dbReference>
<dbReference type="Pfam" id="PF00538">
    <property type="entry name" value="Linker_histone"/>
    <property type="match status" value="1"/>
</dbReference>
<protein>
    <recommendedName>
        <fullName evidence="4">H15 domain-containing protein</fullName>
    </recommendedName>
</protein>
<dbReference type="Proteomes" id="UP001176940">
    <property type="component" value="Unassembled WGS sequence"/>
</dbReference>
<dbReference type="SMART" id="SM00526">
    <property type="entry name" value="H15"/>
    <property type="match status" value="1"/>
</dbReference>
<reference evidence="5" key="1">
    <citation type="submission" date="2023-07" db="EMBL/GenBank/DDBJ databases">
        <authorList>
            <person name="Stuckert A."/>
        </authorList>
    </citation>
    <scope>NUCLEOTIDE SEQUENCE</scope>
</reference>
<gene>
    <name evidence="5" type="ORF">RIMI_LOCUS13190435</name>
</gene>
<dbReference type="Gene3D" id="3.30.420.10">
    <property type="entry name" value="Ribonuclease H-like superfamily/Ribonuclease H"/>
    <property type="match status" value="1"/>
</dbReference>
<feature type="region of interest" description="Disordered" evidence="3">
    <location>
        <begin position="252"/>
        <end position="370"/>
    </location>
</feature>
<dbReference type="InterPro" id="IPR036390">
    <property type="entry name" value="WH_DNA-bd_sf"/>
</dbReference>
<proteinExistence type="inferred from homology"/>
<evidence type="ECO:0000259" key="4">
    <source>
        <dbReference type="PROSITE" id="PS51504"/>
    </source>
</evidence>
<feature type="compositionally biased region" description="Basic residues" evidence="3">
    <location>
        <begin position="322"/>
        <end position="370"/>
    </location>
</feature>
<dbReference type="PROSITE" id="PS51504">
    <property type="entry name" value="H15"/>
    <property type="match status" value="1"/>
</dbReference>
<accession>A0ABN9LWF4</accession>
<dbReference type="Gene3D" id="1.10.10.10">
    <property type="entry name" value="Winged helix-like DNA-binding domain superfamily/Winged helix DNA-binding domain"/>
    <property type="match status" value="1"/>
</dbReference>
<comment type="subcellular location">
    <subcellularLocation>
        <location evidence="2">Nucleus</location>
    </subcellularLocation>
</comment>
<evidence type="ECO:0000256" key="1">
    <source>
        <dbReference type="ARBA" id="ARBA00023125"/>
    </source>
</evidence>
<dbReference type="InterPro" id="IPR036397">
    <property type="entry name" value="RNaseH_sf"/>
</dbReference>
<dbReference type="InterPro" id="IPR036388">
    <property type="entry name" value="WH-like_DNA-bd_sf"/>
</dbReference>
<feature type="compositionally biased region" description="Basic residues" evidence="3">
    <location>
        <begin position="272"/>
        <end position="301"/>
    </location>
</feature>
<evidence type="ECO:0000256" key="3">
    <source>
        <dbReference type="SAM" id="MobiDB-lite"/>
    </source>
</evidence>
<keyword evidence="2" id="KW-0158">Chromosome</keyword>
<dbReference type="InterPro" id="IPR005819">
    <property type="entry name" value="H1/H5"/>
</dbReference>
<dbReference type="EMBL" id="CAUEEQ010032311">
    <property type="protein sequence ID" value="CAJ0950821.1"/>
    <property type="molecule type" value="Genomic_DNA"/>
</dbReference>
<keyword evidence="1 2" id="KW-0238">DNA-binding</keyword>
<keyword evidence="6" id="KW-1185">Reference proteome</keyword>
<sequence>MTWPPQSPDLNPIEMVWGELDCRVKAKGPTSAKHLWELLQDCWKTIPGDYLLKLIKRMPRVCKAVIKAKDPRPPPIVQSASCPVQIVVQIPAVVTGAGNRRTSSRSSFYLRRHPVMSSPGGLWGDPRASSRLLPASSASDGYRHIIVSVLDYTMAETAPAAASPPAEPAAKSKKQPKKTAAGGAKKSKKPSGPSVSELIVKAVSASKERSGVSLAALKKALSAGGYDVEKNNSRLKLAVRGLVTKGALLQVKGSGASGSFRLNKKQETKDKVAKKKPAAAAKPKKPAAAKKAAKSPKKPKKAPTAAKKSPKKAKKPAAAAAKKAKSPKKPKAAPKPKKVTKSPAKKVAKPKAAKSPAKKAAKAKKPAAKK</sequence>
<name>A0ABN9LWF4_9NEOB</name>
<evidence type="ECO:0000313" key="5">
    <source>
        <dbReference type="EMBL" id="CAJ0950821.1"/>
    </source>
</evidence>
<feature type="region of interest" description="Disordered" evidence="3">
    <location>
        <begin position="161"/>
        <end position="195"/>
    </location>
</feature>
<comment type="similarity">
    <text evidence="2">Belongs to the histone H1/H5 family.</text>
</comment>
<dbReference type="InterPro" id="IPR005818">
    <property type="entry name" value="Histone_H1/H5_H15"/>
</dbReference>
<dbReference type="SUPFAM" id="SSF46785">
    <property type="entry name" value="Winged helix' DNA-binding domain"/>
    <property type="match status" value="1"/>
</dbReference>
<feature type="domain" description="H15" evidence="4">
    <location>
        <begin position="191"/>
        <end position="264"/>
    </location>
</feature>